<protein>
    <submittedName>
        <fullName evidence="2">Uncharacterized protein</fullName>
    </submittedName>
</protein>
<organism evidence="2 3">
    <name type="scientific">Roridomyces roridus</name>
    <dbReference type="NCBI Taxonomy" id="1738132"/>
    <lineage>
        <taxon>Eukaryota</taxon>
        <taxon>Fungi</taxon>
        <taxon>Dikarya</taxon>
        <taxon>Basidiomycota</taxon>
        <taxon>Agaricomycotina</taxon>
        <taxon>Agaricomycetes</taxon>
        <taxon>Agaricomycetidae</taxon>
        <taxon>Agaricales</taxon>
        <taxon>Marasmiineae</taxon>
        <taxon>Mycenaceae</taxon>
        <taxon>Roridomyces</taxon>
    </lineage>
</organism>
<dbReference type="EMBL" id="JARKIF010000006">
    <property type="protein sequence ID" value="KAJ7636337.1"/>
    <property type="molecule type" value="Genomic_DNA"/>
</dbReference>
<keyword evidence="3" id="KW-1185">Reference proteome</keyword>
<feature type="compositionally biased region" description="Basic and acidic residues" evidence="1">
    <location>
        <begin position="159"/>
        <end position="169"/>
    </location>
</feature>
<evidence type="ECO:0000313" key="3">
    <source>
        <dbReference type="Proteomes" id="UP001221142"/>
    </source>
</evidence>
<sequence length="182" mass="20130">MAITLSHTPTTTISRLTDHGLTCSRPTRPRQPQKQSDEQKALIAKQAREIASLKKELKEKDAELRRQRALVTSAQKVRNELNHFLGDAAKVSEEGSSLSKKRKAETLDDENSKAACAAVVDDPGSESDGVLVKSRRVYVSSEKPKLSSGWFQAPTKLTRPNDSDRSADASSLLRERILTYVN</sequence>
<dbReference type="AlphaFoldDB" id="A0AAD7C101"/>
<accession>A0AAD7C101</accession>
<feature type="compositionally biased region" description="Polar residues" evidence="1">
    <location>
        <begin position="1"/>
        <end position="15"/>
    </location>
</feature>
<comment type="caution">
    <text evidence="2">The sequence shown here is derived from an EMBL/GenBank/DDBJ whole genome shotgun (WGS) entry which is preliminary data.</text>
</comment>
<evidence type="ECO:0000313" key="2">
    <source>
        <dbReference type="EMBL" id="KAJ7636337.1"/>
    </source>
</evidence>
<evidence type="ECO:0000256" key="1">
    <source>
        <dbReference type="SAM" id="MobiDB-lite"/>
    </source>
</evidence>
<proteinExistence type="predicted"/>
<name>A0AAD7C101_9AGAR</name>
<reference evidence="2" key="1">
    <citation type="submission" date="2023-03" db="EMBL/GenBank/DDBJ databases">
        <title>Massive genome expansion in bonnet fungi (Mycena s.s.) driven by repeated elements and novel gene families across ecological guilds.</title>
        <authorList>
            <consortium name="Lawrence Berkeley National Laboratory"/>
            <person name="Harder C.B."/>
            <person name="Miyauchi S."/>
            <person name="Viragh M."/>
            <person name="Kuo A."/>
            <person name="Thoen E."/>
            <person name="Andreopoulos B."/>
            <person name="Lu D."/>
            <person name="Skrede I."/>
            <person name="Drula E."/>
            <person name="Henrissat B."/>
            <person name="Morin E."/>
            <person name="Kohler A."/>
            <person name="Barry K."/>
            <person name="LaButti K."/>
            <person name="Morin E."/>
            <person name="Salamov A."/>
            <person name="Lipzen A."/>
            <person name="Mereny Z."/>
            <person name="Hegedus B."/>
            <person name="Baldrian P."/>
            <person name="Stursova M."/>
            <person name="Weitz H."/>
            <person name="Taylor A."/>
            <person name="Grigoriev I.V."/>
            <person name="Nagy L.G."/>
            <person name="Martin F."/>
            <person name="Kauserud H."/>
        </authorList>
    </citation>
    <scope>NUCLEOTIDE SEQUENCE</scope>
    <source>
        <strain evidence="2">9284</strain>
    </source>
</reference>
<feature type="region of interest" description="Disordered" evidence="1">
    <location>
        <begin position="1"/>
        <end position="42"/>
    </location>
</feature>
<dbReference type="Proteomes" id="UP001221142">
    <property type="component" value="Unassembled WGS sequence"/>
</dbReference>
<feature type="region of interest" description="Disordered" evidence="1">
    <location>
        <begin position="142"/>
        <end position="169"/>
    </location>
</feature>
<gene>
    <name evidence="2" type="ORF">FB45DRAFT_1024459</name>
</gene>
<feature type="region of interest" description="Disordered" evidence="1">
    <location>
        <begin position="88"/>
        <end position="107"/>
    </location>
</feature>